<dbReference type="RefSeq" id="WP_301638656.1">
    <property type="nucleotide sequence ID" value="NZ_JADYTN010000038.1"/>
</dbReference>
<proteinExistence type="predicted"/>
<evidence type="ECO:0000313" key="1">
    <source>
        <dbReference type="EMBL" id="MCF2564782.1"/>
    </source>
</evidence>
<organism evidence="1 2">
    <name type="scientific">Xylanibacter brevis</name>
    <dbReference type="NCBI Taxonomy" id="83231"/>
    <lineage>
        <taxon>Bacteria</taxon>
        <taxon>Pseudomonadati</taxon>
        <taxon>Bacteroidota</taxon>
        <taxon>Bacteroidia</taxon>
        <taxon>Bacteroidales</taxon>
        <taxon>Prevotellaceae</taxon>
        <taxon>Xylanibacter</taxon>
    </lineage>
</organism>
<dbReference type="Proteomes" id="UP001200470">
    <property type="component" value="Unassembled WGS sequence"/>
</dbReference>
<dbReference type="EMBL" id="JADYTN010000038">
    <property type="protein sequence ID" value="MCF2564782.1"/>
    <property type="molecule type" value="Genomic_DNA"/>
</dbReference>
<comment type="caution">
    <text evidence="1">The sequence shown here is derived from an EMBL/GenBank/DDBJ whole genome shotgun (WGS) entry which is preliminary data.</text>
</comment>
<sequence>MDKIETTQILKNLNTALAHAKDRFTHEFIMQEVILNDTFKISFRNYLFAKDCNVEYFDKTTVVKNSTGQQIYIANQWFAIASYFVDFCTEMLTYRALFVKICKLMGMDAKTMKEYATRLKTLSTEEDKVSFVNVAMQMLKNDFPGREDEYKNVAGYLWKFASDYKWWAGNKTIDRHDFYISALLNQMNVVNNNSEFLAIIVNSYASNLKLRLLAENVENFTIGIKVNTYKYYDEVQQDEGFVSDSPLYINETPKKNAGISISAASLERFQSKGL</sequence>
<evidence type="ECO:0000313" key="2">
    <source>
        <dbReference type="Proteomes" id="UP001200470"/>
    </source>
</evidence>
<accession>A0ABS9CKE0</accession>
<reference evidence="1 2" key="1">
    <citation type="submission" date="2020-12" db="EMBL/GenBank/DDBJ databases">
        <title>Whole genome sequences of gut porcine anaerobes.</title>
        <authorList>
            <person name="Kubasova T."/>
            <person name="Jahodarova E."/>
            <person name="Rychlik I."/>
        </authorList>
    </citation>
    <scope>NUCLEOTIDE SEQUENCE [LARGE SCALE GENOMIC DNA]</scope>
    <source>
        <strain evidence="1 2">An925</strain>
    </source>
</reference>
<protein>
    <submittedName>
        <fullName evidence="1">Uncharacterized protein</fullName>
    </submittedName>
</protein>
<name>A0ABS9CKE0_9BACT</name>
<gene>
    <name evidence="1" type="ORF">I6E12_11815</name>
</gene>
<keyword evidence="2" id="KW-1185">Reference proteome</keyword>